<dbReference type="InParanoid" id="A0A409VP15"/>
<proteinExistence type="predicted"/>
<dbReference type="OrthoDB" id="10602567at2759"/>
<name>A0A409VP15_9AGAR</name>
<sequence length="296" mass="33537">MSSTAKVEYLSHLGVYFREIARDSGSDSVFDRAAALQHYQEKLLSWLESNRPNLERLDGQYAALGKEKPLQRNSLHNGISCEYLQKMAELETKVRKLLGALVQLERRRTPEGSTGQTVSSELQLFEKALQDVQAIKKQSAALTQYSVPLLQQSEDADLEARLEKMRNQIQVLETRQRDCDAGIDMLRGSVENALKDIDTEPESPTPPSTLPKGAIMTHLKFAADTIIHDALRKMTMEFLQTLSEDLPPGDRNPNEQYAWKLLQRTLLLLKAETQTVSFQRDDPYLIGPQFLALYSM</sequence>
<reference evidence="1 2" key="1">
    <citation type="journal article" date="2018" name="Evol. Lett.">
        <title>Horizontal gene cluster transfer increased hallucinogenic mushroom diversity.</title>
        <authorList>
            <person name="Reynolds H.T."/>
            <person name="Vijayakumar V."/>
            <person name="Gluck-Thaler E."/>
            <person name="Korotkin H.B."/>
            <person name="Matheny P.B."/>
            <person name="Slot J.C."/>
        </authorList>
    </citation>
    <scope>NUCLEOTIDE SEQUENCE [LARGE SCALE GENOMIC DNA]</scope>
    <source>
        <strain evidence="1 2">SRW20</strain>
    </source>
</reference>
<organism evidence="1 2">
    <name type="scientific">Gymnopilus dilepis</name>
    <dbReference type="NCBI Taxonomy" id="231916"/>
    <lineage>
        <taxon>Eukaryota</taxon>
        <taxon>Fungi</taxon>
        <taxon>Dikarya</taxon>
        <taxon>Basidiomycota</taxon>
        <taxon>Agaricomycotina</taxon>
        <taxon>Agaricomycetes</taxon>
        <taxon>Agaricomycetidae</taxon>
        <taxon>Agaricales</taxon>
        <taxon>Agaricineae</taxon>
        <taxon>Hymenogastraceae</taxon>
        <taxon>Gymnopilus</taxon>
    </lineage>
</organism>
<keyword evidence="2" id="KW-1185">Reference proteome</keyword>
<dbReference type="Proteomes" id="UP000284706">
    <property type="component" value="Unassembled WGS sequence"/>
</dbReference>
<evidence type="ECO:0000313" key="1">
    <source>
        <dbReference type="EMBL" id="PPQ68012.1"/>
    </source>
</evidence>
<evidence type="ECO:0000313" key="2">
    <source>
        <dbReference type="Proteomes" id="UP000284706"/>
    </source>
</evidence>
<gene>
    <name evidence="1" type="ORF">CVT26_007375</name>
</gene>
<dbReference type="AlphaFoldDB" id="A0A409VP15"/>
<protein>
    <submittedName>
        <fullName evidence="1">Uncharacterized protein</fullName>
    </submittedName>
</protein>
<comment type="caution">
    <text evidence="1">The sequence shown here is derived from an EMBL/GenBank/DDBJ whole genome shotgun (WGS) entry which is preliminary data.</text>
</comment>
<accession>A0A409VP15</accession>
<dbReference type="EMBL" id="NHYE01005604">
    <property type="protein sequence ID" value="PPQ68012.1"/>
    <property type="molecule type" value="Genomic_DNA"/>
</dbReference>